<gene>
    <name evidence="1" type="ORF">NG895_22345</name>
</gene>
<dbReference type="AlphaFoldDB" id="A0A9X2JI23"/>
<name>A0A9X2JI23_9BACT</name>
<protein>
    <submittedName>
        <fullName evidence="1">PEP-CTERM sorting domain-containing protein</fullName>
    </submittedName>
</protein>
<proteinExistence type="predicted"/>
<dbReference type="Gene3D" id="2.60.120.560">
    <property type="entry name" value="Exo-inulinase, domain 1"/>
    <property type="match status" value="1"/>
</dbReference>
<accession>A0A9X2JI23</accession>
<sequence length="264" mass="28810">MNAALLCHGLREILLAVTLVATAWTTARAGTMMLIDDFNDGNDDGWTTVDTNEGESWGPGSMDPTSFAYHFSTPQDVPLEAPYRGAMSSVWDQSSDPLYTNGLWRAKVRADAVDSGATILLRYTGSLETGFSLYAFSAFGGRGFGFNRYEDSFLTDSMEIPGVAVGLGEEWWIEAGAVGDQLSMKVWRDGEPEPTQPQLAFTDATLPVGRFALQTNINFASDTVGPINTTFDDVYFTPVPEPSTALMTTGLIGMLLGLRWRRCR</sequence>
<dbReference type="InterPro" id="IPR013424">
    <property type="entry name" value="Ice-binding_C"/>
</dbReference>
<keyword evidence="2" id="KW-1185">Reference proteome</keyword>
<evidence type="ECO:0000313" key="1">
    <source>
        <dbReference type="EMBL" id="MCO6046645.1"/>
    </source>
</evidence>
<reference evidence="1" key="1">
    <citation type="submission" date="2022-06" db="EMBL/GenBank/DDBJ databases">
        <title>Aeoliella straminimaris, a novel planctomycete from sediments.</title>
        <authorList>
            <person name="Vitorino I.R."/>
            <person name="Lage O.M."/>
        </authorList>
    </citation>
    <scope>NUCLEOTIDE SEQUENCE</scope>
    <source>
        <strain evidence="1">ICT_H6.2</strain>
    </source>
</reference>
<evidence type="ECO:0000313" key="2">
    <source>
        <dbReference type="Proteomes" id="UP001155241"/>
    </source>
</evidence>
<comment type="caution">
    <text evidence="1">The sequence shown here is derived from an EMBL/GenBank/DDBJ whole genome shotgun (WGS) entry which is preliminary data.</text>
</comment>
<dbReference type="RefSeq" id="WP_252854760.1">
    <property type="nucleotide sequence ID" value="NZ_JAMXLR010000077.1"/>
</dbReference>
<dbReference type="Proteomes" id="UP001155241">
    <property type="component" value="Unassembled WGS sequence"/>
</dbReference>
<dbReference type="EMBL" id="JAMXLR010000077">
    <property type="protein sequence ID" value="MCO6046645.1"/>
    <property type="molecule type" value="Genomic_DNA"/>
</dbReference>
<dbReference type="NCBIfam" id="TIGR02595">
    <property type="entry name" value="PEP_CTERM"/>
    <property type="match status" value="1"/>
</dbReference>
<organism evidence="1 2">
    <name type="scientific">Aeoliella straminimaris</name>
    <dbReference type="NCBI Taxonomy" id="2954799"/>
    <lineage>
        <taxon>Bacteria</taxon>
        <taxon>Pseudomonadati</taxon>
        <taxon>Planctomycetota</taxon>
        <taxon>Planctomycetia</taxon>
        <taxon>Pirellulales</taxon>
        <taxon>Lacipirellulaceae</taxon>
        <taxon>Aeoliella</taxon>
    </lineage>
</organism>